<sequence length="136" mass="14207">MADIHRVTPDFAVAPQISEADVEEIAAAGFKTIIANRPDGEGGVDQPRMGPIRVKAESLGLTFAALPFSGAPTPEIVERMGHILNEAPQPVLAYCRTGTRSVTAWALVHSGQGAGDDIVEAAAGAGYDLSSLRELL</sequence>
<feature type="domain" description="Beta-lactamase hydrolase-like protein phosphatase-like" evidence="1">
    <location>
        <begin position="3"/>
        <end position="110"/>
    </location>
</feature>
<dbReference type="PATRIC" id="fig|1280951.3.peg.2975"/>
<organism evidence="2 3">
    <name type="scientific">Hyphomonas hirschiana VP5</name>
    <dbReference type="NCBI Taxonomy" id="1280951"/>
    <lineage>
        <taxon>Bacteria</taxon>
        <taxon>Pseudomonadati</taxon>
        <taxon>Pseudomonadota</taxon>
        <taxon>Alphaproteobacteria</taxon>
        <taxon>Hyphomonadales</taxon>
        <taxon>Hyphomonadaceae</taxon>
        <taxon>Hyphomonas</taxon>
    </lineage>
</organism>
<accession>A0A059FE49</accession>
<evidence type="ECO:0000313" key="3">
    <source>
        <dbReference type="Proteomes" id="UP000025061"/>
    </source>
</evidence>
<dbReference type="Pfam" id="PF04273">
    <property type="entry name" value="BLH_phosphatase"/>
    <property type="match status" value="1"/>
</dbReference>
<dbReference type="Gene3D" id="3.90.190.10">
    <property type="entry name" value="Protein tyrosine phosphatase superfamily"/>
    <property type="match status" value="1"/>
</dbReference>
<gene>
    <name evidence="2" type="ORF">HHI_14759</name>
</gene>
<dbReference type="SUPFAM" id="SSF52799">
    <property type="entry name" value="(Phosphotyrosine protein) phosphatases II"/>
    <property type="match status" value="1"/>
</dbReference>
<dbReference type="RefSeq" id="WP_011647853.1">
    <property type="nucleotide sequence ID" value="NZ_ARYI01000015.1"/>
</dbReference>
<evidence type="ECO:0000313" key="2">
    <source>
        <dbReference type="EMBL" id="KCZ88788.1"/>
    </source>
</evidence>
<name>A0A059FE49_9PROT</name>
<keyword evidence="3" id="KW-1185">Reference proteome</keyword>
<proteinExistence type="predicted"/>
<dbReference type="Proteomes" id="UP000025061">
    <property type="component" value="Unassembled WGS sequence"/>
</dbReference>
<dbReference type="EMBL" id="ARYI01000015">
    <property type="protein sequence ID" value="KCZ88788.1"/>
    <property type="molecule type" value="Genomic_DNA"/>
</dbReference>
<reference evidence="2 3" key="1">
    <citation type="submission" date="2013-04" db="EMBL/GenBank/DDBJ databases">
        <title>Hyphomonas hirschiana VP5 Genome Sequencing.</title>
        <authorList>
            <person name="Lai Q."/>
            <person name="Shao Z."/>
        </authorList>
    </citation>
    <scope>NUCLEOTIDE SEQUENCE [LARGE SCALE GENOMIC DNA]</scope>
    <source>
        <strain evidence="2 3">VP5</strain>
    </source>
</reference>
<dbReference type="InterPro" id="IPR005939">
    <property type="entry name" value="BLH_phosphatase-like"/>
</dbReference>
<dbReference type="InterPro" id="IPR029021">
    <property type="entry name" value="Prot-tyrosine_phosphatase-like"/>
</dbReference>
<dbReference type="OrthoDB" id="9805710at2"/>
<dbReference type="GO" id="GO:0016787">
    <property type="term" value="F:hydrolase activity"/>
    <property type="evidence" value="ECO:0007669"/>
    <property type="project" value="InterPro"/>
</dbReference>
<dbReference type="NCBIfam" id="TIGR01244">
    <property type="entry name" value="TIGR01244 family sulfur transferase"/>
    <property type="match status" value="1"/>
</dbReference>
<dbReference type="AlphaFoldDB" id="A0A059FE49"/>
<comment type="caution">
    <text evidence="2">The sequence shown here is derived from an EMBL/GenBank/DDBJ whole genome shotgun (WGS) entry which is preliminary data.</text>
</comment>
<protein>
    <recommendedName>
        <fullName evidence="1">Beta-lactamase hydrolase-like protein phosphatase-like domain-containing protein</fullName>
    </recommendedName>
</protein>
<evidence type="ECO:0000259" key="1">
    <source>
        <dbReference type="Pfam" id="PF04273"/>
    </source>
</evidence>